<evidence type="ECO:0000256" key="2">
    <source>
        <dbReference type="SAM" id="Phobius"/>
    </source>
</evidence>
<accession>A0A8J2QC88</accession>
<organism evidence="3 4">
    <name type="scientific">Danaus chrysippus</name>
    <name type="common">African queen</name>
    <dbReference type="NCBI Taxonomy" id="151541"/>
    <lineage>
        <taxon>Eukaryota</taxon>
        <taxon>Metazoa</taxon>
        <taxon>Ecdysozoa</taxon>
        <taxon>Arthropoda</taxon>
        <taxon>Hexapoda</taxon>
        <taxon>Insecta</taxon>
        <taxon>Pterygota</taxon>
        <taxon>Neoptera</taxon>
        <taxon>Endopterygota</taxon>
        <taxon>Lepidoptera</taxon>
        <taxon>Glossata</taxon>
        <taxon>Ditrysia</taxon>
        <taxon>Papilionoidea</taxon>
        <taxon>Nymphalidae</taxon>
        <taxon>Danainae</taxon>
        <taxon>Danaini</taxon>
        <taxon>Danaina</taxon>
        <taxon>Danaus</taxon>
        <taxon>Anosia</taxon>
    </lineage>
</organism>
<keyword evidence="2" id="KW-1133">Transmembrane helix</keyword>
<gene>
    <name evidence="3" type="ORF">DCHRY22_LOCUS1405</name>
</gene>
<feature type="compositionally biased region" description="Low complexity" evidence="1">
    <location>
        <begin position="326"/>
        <end position="347"/>
    </location>
</feature>
<sequence>MMAELELIESKELKNVKNFRQVWFCLVCMATSMAVPVYVPGKLQLDIIDMAAISRMTPQQLEALAEGLAAEEIMRHVHSLVTTFLAAHPVYGPPAEYASPSGYGDSAPVHFSHTAPAHTAPTGFAAHKYPSHIDGRGKLSGVHAGLVILTPLAEAGNIEHHQSSGHTALEPPPSLLHTVYSAIKDAFSSAATHTEETVLTDQVPPPPQPMPPFKPMAWGAVNSYGEPADSYTDYDPRNPYPPYSYASSKLSSAPSLPKHQGLTQEKIQKINANLEKVNAYINENHRSSEEAPSFNTQYTDMLRKGLIPFLPTPVVSDNEIGVLPGELLPDPLTTTSSTTTTESTPKNTTDKENKRQKKDIKYILRGNRIVQV</sequence>
<reference evidence="3" key="1">
    <citation type="submission" date="2021-09" db="EMBL/GenBank/DDBJ databases">
        <authorList>
            <person name="Martin H S."/>
        </authorList>
    </citation>
    <scope>NUCLEOTIDE SEQUENCE</scope>
</reference>
<name>A0A8J2QC88_9NEOP</name>
<keyword evidence="2" id="KW-0812">Transmembrane</keyword>
<evidence type="ECO:0000256" key="1">
    <source>
        <dbReference type="SAM" id="MobiDB-lite"/>
    </source>
</evidence>
<protein>
    <submittedName>
        <fullName evidence="3">(African queen) hypothetical protein</fullName>
    </submittedName>
</protein>
<proteinExistence type="predicted"/>
<dbReference type="EMBL" id="CAKASE010000044">
    <property type="protein sequence ID" value="CAG9559565.1"/>
    <property type="molecule type" value="Genomic_DNA"/>
</dbReference>
<evidence type="ECO:0000313" key="3">
    <source>
        <dbReference type="EMBL" id="CAG9559565.1"/>
    </source>
</evidence>
<dbReference type="OrthoDB" id="8195535at2759"/>
<feature type="transmembrane region" description="Helical" evidence="2">
    <location>
        <begin position="21"/>
        <end position="39"/>
    </location>
</feature>
<dbReference type="AlphaFoldDB" id="A0A8J2QC88"/>
<dbReference type="Proteomes" id="UP000789524">
    <property type="component" value="Unassembled WGS sequence"/>
</dbReference>
<keyword evidence="4" id="KW-1185">Reference proteome</keyword>
<comment type="caution">
    <text evidence="3">The sequence shown here is derived from an EMBL/GenBank/DDBJ whole genome shotgun (WGS) entry which is preliminary data.</text>
</comment>
<evidence type="ECO:0000313" key="4">
    <source>
        <dbReference type="Proteomes" id="UP000789524"/>
    </source>
</evidence>
<feature type="region of interest" description="Disordered" evidence="1">
    <location>
        <begin position="325"/>
        <end position="358"/>
    </location>
</feature>
<keyword evidence="2" id="KW-0472">Membrane</keyword>